<dbReference type="Pfam" id="PF00083">
    <property type="entry name" value="Sugar_tr"/>
    <property type="match status" value="1"/>
</dbReference>
<dbReference type="OrthoDB" id="6612291at2759"/>
<dbReference type="FunFam" id="1.20.1250.20:FF:000078">
    <property type="entry name" value="MFS maltose transporter, putative"/>
    <property type="match status" value="1"/>
</dbReference>
<dbReference type="PANTHER" id="PTHR48022:SF53">
    <property type="entry name" value="ALPHA-GLUCOSIDE TRANSPORTER, PUTATIVE (AFU_ORTHOLOGUE AFUA_3G01700)-RELATED"/>
    <property type="match status" value="1"/>
</dbReference>
<organism evidence="11 12">
    <name type="scientific">Rhodocollybia butyracea</name>
    <dbReference type="NCBI Taxonomy" id="206335"/>
    <lineage>
        <taxon>Eukaryota</taxon>
        <taxon>Fungi</taxon>
        <taxon>Dikarya</taxon>
        <taxon>Basidiomycota</taxon>
        <taxon>Agaricomycotina</taxon>
        <taxon>Agaricomycetes</taxon>
        <taxon>Agaricomycetidae</taxon>
        <taxon>Agaricales</taxon>
        <taxon>Marasmiineae</taxon>
        <taxon>Omphalotaceae</taxon>
        <taxon>Rhodocollybia</taxon>
    </lineage>
</organism>
<comment type="subcellular location">
    <subcellularLocation>
        <location evidence="1">Membrane</location>
        <topology evidence="1">Multi-pass membrane protein</topology>
    </subcellularLocation>
</comment>
<evidence type="ECO:0000256" key="2">
    <source>
        <dbReference type="ARBA" id="ARBA00010992"/>
    </source>
</evidence>
<dbReference type="PANTHER" id="PTHR48022">
    <property type="entry name" value="PLASTIDIC GLUCOSE TRANSPORTER 4"/>
    <property type="match status" value="1"/>
</dbReference>
<feature type="transmembrane region" description="Helical" evidence="9">
    <location>
        <begin position="195"/>
        <end position="214"/>
    </location>
</feature>
<dbReference type="SUPFAM" id="SSF103473">
    <property type="entry name" value="MFS general substrate transporter"/>
    <property type="match status" value="1"/>
</dbReference>
<evidence type="ECO:0000256" key="6">
    <source>
        <dbReference type="ARBA" id="ARBA00023136"/>
    </source>
</evidence>
<keyword evidence="4 9" id="KW-0812">Transmembrane</keyword>
<dbReference type="EMBL" id="JADNRY010000087">
    <property type="protein sequence ID" value="KAF9066480.1"/>
    <property type="molecule type" value="Genomic_DNA"/>
</dbReference>
<evidence type="ECO:0000256" key="4">
    <source>
        <dbReference type="ARBA" id="ARBA00022692"/>
    </source>
</evidence>
<feature type="transmembrane region" description="Helical" evidence="9">
    <location>
        <begin position="481"/>
        <end position="497"/>
    </location>
</feature>
<evidence type="ECO:0000313" key="11">
    <source>
        <dbReference type="EMBL" id="KAF9066480.1"/>
    </source>
</evidence>
<feature type="transmembrane region" description="Helical" evidence="9">
    <location>
        <begin position="161"/>
        <end position="183"/>
    </location>
</feature>
<evidence type="ECO:0000256" key="9">
    <source>
        <dbReference type="SAM" id="Phobius"/>
    </source>
</evidence>
<protein>
    <submittedName>
        <fullName evidence="11">Maltose permease</fullName>
    </submittedName>
</protein>
<dbReference type="PROSITE" id="PS50850">
    <property type="entry name" value="MFS"/>
    <property type="match status" value="1"/>
</dbReference>
<feature type="transmembrane region" description="Helical" evidence="9">
    <location>
        <begin position="55"/>
        <end position="80"/>
    </location>
</feature>
<dbReference type="GO" id="GO:0016020">
    <property type="term" value="C:membrane"/>
    <property type="evidence" value="ECO:0007669"/>
    <property type="project" value="UniProtKB-SubCell"/>
</dbReference>
<evidence type="ECO:0000256" key="5">
    <source>
        <dbReference type="ARBA" id="ARBA00022989"/>
    </source>
</evidence>
<evidence type="ECO:0000259" key="10">
    <source>
        <dbReference type="PROSITE" id="PS50850"/>
    </source>
</evidence>
<gene>
    <name evidence="11" type="ORF">BDP27DRAFT_1330590</name>
</gene>
<feature type="domain" description="Major facilitator superfamily (MFS) profile" evidence="10">
    <location>
        <begin position="58"/>
        <end position="503"/>
    </location>
</feature>
<dbReference type="AlphaFoldDB" id="A0A9P5U485"/>
<accession>A0A9P5U485</accession>
<keyword evidence="6 9" id="KW-0472">Membrane</keyword>
<feature type="transmembrane region" description="Helical" evidence="9">
    <location>
        <begin position="354"/>
        <end position="373"/>
    </location>
</feature>
<keyword evidence="3 8" id="KW-0813">Transport</keyword>
<feature type="transmembrane region" description="Helical" evidence="9">
    <location>
        <begin position="452"/>
        <end position="469"/>
    </location>
</feature>
<proteinExistence type="inferred from homology"/>
<dbReference type="PROSITE" id="PS00217">
    <property type="entry name" value="SUGAR_TRANSPORT_2"/>
    <property type="match status" value="1"/>
</dbReference>
<evidence type="ECO:0000256" key="8">
    <source>
        <dbReference type="RuleBase" id="RU003346"/>
    </source>
</evidence>
<feature type="transmembrane region" description="Helical" evidence="9">
    <location>
        <begin position="136"/>
        <end position="155"/>
    </location>
</feature>
<dbReference type="Proteomes" id="UP000772434">
    <property type="component" value="Unassembled WGS sequence"/>
</dbReference>
<evidence type="ECO:0000256" key="7">
    <source>
        <dbReference type="ARBA" id="ARBA00049119"/>
    </source>
</evidence>
<dbReference type="InterPro" id="IPR020846">
    <property type="entry name" value="MFS_dom"/>
</dbReference>
<feature type="transmembrane region" description="Helical" evidence="9">
    <location>
        <begin position="318"/>
        <end position="334"/>
    </location>
</feature>
<feature type="transmembrane region" description="Helical" evidence="9">
    <location>
        <begin position="408"/>
        <end position="431"/>
    </location>
</feature>
<evidence type="ECO:0000256" key="1">
    <source>
        <dbReference type="ARBA" id="ARBA00004141"/>
    </source>
</evidence>
<evidence type="ECO:0000256" key="3">
    <source>
        <dbReference type="ARBA" id="ARBA00022448"/>
    </source>
</evidence>
<keyword evidence="5 9" id="KW-1133">Transmembrane helix</keyword>
<evidence type="ECO:0000313" key="12">
    <source>
        <dbReference type="Proteomes" id="UP000772434"/>
    </source>
</evidence>
<dbReference type="InterPro" id="IPR003663">
    <property type="entry name" value="Sugar/inositol_transpt"/>
</dbReference>
<sequence length="546" mass="60244">MSQFSIHDAPSDVVVANNDELLRKLDATMVSDAAKADRVEHQMTLREAFKTHKKAIFWSMALSGALIMEGYDVVVIGSFYGQPDFTKRFGVIAPGSATGYAIPAAWQSGLSNGSSAGGIIGLLINGWAADRFGPKIVMMTSIVCLTAFIFIAVFAQSLTTLVIAEVLCGIPWGVFQTLTTAYASEVCPIQLRGYLTAYVNLCWGVGILLSSGVVKATLSINSDWSWRLPFVVQWVWVIPLFLIVYFCPPSPWWLVRNGRLEDAEHAVRRLTNEEYVSDEDVKNTVAMMVHTNELERQVQEGTSYIECFTKSDRRRTEIVMMTFAMQLLSGENLIGQGVQFLQSAGIGTALSFDLNMVLNSMFIIGTVVSWGLLTFFGRRTLYTSGMACMALVLFIIGGLGFIKSTSATMAVGGLLIALNFIYNCTLGPLCYTIIGEVSATRLRQKSIALSRISYQIMNIICGIIVPRMINTTAWNWGAKSGLFWGGSALLSTLYCLIRLPETKGRSYGELDLLFENQVPAWRFKGTKVDQFGRHAELITDEKDFNS</sequence>
<name>A0A9P5U485_9AGAR</name>
<dbReference type="InterPro" id="IPR005828">
    <property type="entry name" value="MFS_sugar_transport-like"/>
</dbReference>
<feature type="transmembrane region" description="Helical" evidence="9">
    <location>
        <begin position="234"/>
        <end position="255"/>
    </location>
</feature>
<comment type="similarity">
    <text evidence="2 8">Belongs to the major facilitator superfamily. Sugar transporter (TC 2.A.1.1) family.</text>
</comment>
<comment type="caution">
    <text evidence="11">The sequence shown here is derived from an EMBL/GenBank/DDBJ whole genome shotgun (WGS) entry which is preliminary data.</text>
</comment>
<dbReference type="Gene3D" id="1.20.1250.20">
    <property type="entry name" value="MFS general substrate transporter like domains"/>
    <property type="match status" value="1"/>
</dbReference>
<dbReference type="InterPro" id="IPR005829">
    <property type="entry name" value="Sugar_transporter_CS"/>
</dbReference>
<dbReference type="GO" id="GO:0005351">
    <property type="term" value="F:carbohydrate:proton symporter activity"/>
    <property type="evidence" value="ECO:0007669"/>
    <property type="project" value="TreeGrafter"/>
</dbReference>
<feature type="transmembrane region" description="Helical" evidence="9">
    <location>
        <begin position="100"/>
        <end position="124"/>
    </location>
</feature>
<dbReference type="InterPro" id="IPR050360">
    <property type="entry name" value="MFS_Sugar_Transporters"/>
</dbReference>
<dbReference type="NCBIfam" id="TIGR00879">
    <property type="entry name" value="SP"/>
    <property type="match status" value="1"/>
</dbReference>
<reference evidence="11" key="1">
    <citation type="submission" date="2020-11" db="EMBL/GenBank/DDBJ databases">
        <authorList>
            <consortium name="DOE Joint Genome Institute"/>
            <person name="Ahrendt S."/>
            <person name="Riley R."/>
            <person name="Andreopoulos W."/>
            <person name="Labutti K."/>
            <person name="Pangilinan J."/>
            <person name="Ruiz-Duenas F.J."/>
            <person name="Barrasa J.M."/>
            <person name="Sanchez-Garcia M."/>
            <person name="Camarero S."/>
            <person name="Miyauchi S."/>
            <person name="Serrano A."/>
            <person name="Linde D."/>
            <person name="Babiker R."/>
            <person name="Drula E."/>
            <person name="Ayuso-Fernandez I."/>
            <person name="Pacheco R."/>
            <person name="Padilla G."/>
            <person name="Ferreira P."/>
            <person name="Barriuso J."/>
            <person name="Kellner H."/>
            <person name="Castanera R."/>
            <person name="Alfaro M."/>
            <person name="Ramirez L."/>
            <person name="Pisabarro A.G."/>
            <person name="Kuo A."/>
            <person name="Tritt A."/>
            <person name="Lipzen A."/>
            <person name="He G."/>
            <person name="Yan M."/>
            <person name="Ng V."/>
            <person name="Cullen D."/>
            <person name="Martin F."/>
            <person name="Rosso M.-N."/>
            <person name="Henrissat B."/>
            <person name="Hibbett D."/>
            <person name="Martinez A.T."/>
            <person name="Grigoriev I.V."/>
        </authorList>
    </citation>
    <scope>NUCLEOTIDE SEQUENCE</scope>
    <source>
        <strain evidence="11">AH 40177</strain>
    </source>
</reference>
<comment type="catalytic activity">
    <reaction evidence="7">
        <text>myo-inositol(out) + H(+)(out) = myo-inositol(in) + H(+)(in)</text>
        <dbReference type="Rhea" id="RHEA:60364"/>
        <dbReference type="ChEBI" id="CHEBI:15378"/>
        <dbReference type="ChEBI" id="CHEBI:17268"/>
    </reaction>
</comment>
<keyword evidence="12" id="KW-1185">Reference proteome</keyword>
<dbReference type="InterPro" id="IPR036259">
    <property type="entry name" value="MFS_trans_sf"/>
</dbReference>
<feature type="transmembrane region" description="Helical" evidence="9">
    <location>
        <begin position="380"/>
        <end position="402"/>
    </location>
</feature>